<dbReference type="PANTHER" id="PTHR31964">
    <property type="entry name" value="ADENINE NUCLEOTIDE ALPHA HYDROLASES-LIKE SUPERFAMILY PROTEIN"/>
    <property type="match status" value="1"/>
</dbReference>
<dbReference type="Pfam" id="PF00582">
    <property type="entry name" value="Usp"/>
    <property type="match status" value="2"/>
</dbReference>
<comment type="similarity">
    <text evidence="1">Belongs to the universal stress protein A family.</text>
</comment>
<evidence type="ECO:0000313" key="4">
    <source>
        <dbReference type="Proteomes" id="UP000681340"/>
    </source>
</evidence>
<feature type="domain" description="UspA" evidence="2">
    <location>
        <begin position="19"/>
        <end position="160"/>
    </location>
</feature>
<dbReference type="EMBL" id="BOQL01000038">
    <property type="protein sequence ID" value="GIM72027.1"/>
    <property type="molecule type" value="Genomic_DNA"/>
</dbReference>
<dbReference type="Proteomes" id="UP000681340">
    <property type="component" value="Unassembled WGS sequence"/>
</dbReference>
<evidence type="ECO:0000256" key="1">
    <source>
        <dbReference type="ARBA" id="ARBA00008791"/>
    </source>
</evidence>
<dbReference type="PANTHER" id="PTHR31964:SF113">
    <property type="entry name" value="USPA DOMAIN-CONTAINING PROTEIN"/>
    <property type="match status" value="1"/>
</dbReference>
<organism evidence="3 4">
    <name type="scientific">Actinoplanes auranticolor</name>
    <dbReference type="NCBI Taxonomy" id="47988"/>
    <lineage>
        <taxon>Bacteria</taxon>
        <taxon>Bacillati</taxon>
        <taxon>Actinomycetota</taxon>
        <taxon>Actinomycetes</taxon>
        <taxon>Micromonosporales</taxon>
        <taxon>Micromonosporaceae</taxon>
        <taxon>Actinoplanes</taxon>
    </lineage>
</organism>
<dbReference type="SUPFAM" id="SSF52402">
    <property type="entry name" value="Adenine nucleotide alpha hydrolases-like"/>
    <property type="match status" value="2"/>
</dbReference>
<keyword evidence="4" id="KW-1185">Reference proteome</keyword>
<proteinExistence type="inferred from homology"/>
<dbReference type="InterPro" id="IPR014729">
    <property type="entry name" value="Rossmann-like_a/b/a_fold"/>
</dbReference>
<sequence length="316" mass="32261">MSDIRLRTSHTGTDRRLATIVVGVDGSDGAIAAVRWAARHARATGARLRLVHAFKESVSATVVLPVPVSVVGATPRRRRARPGKRIVAVGAAEARMFAPSVEVSGCVEPGGVVDVLVGASAEASLLVVGSRGLSRLRGSLTDSVGMQVSAHARCPTVVVRGEGEPNGPVVVAVDGSETSEPALRFAFVEAARRHAGLVAVHAWTPPVVPVGAGQAVVHTMATGPDLTELRRAAGRLVTGVTAPWRSAFPHVGAVELVLEGSAEEALPQSTAGAVLAVVGSRGRGRLSGLLLGSTSQAMLAGADCPVVVVRDTETPG</sequence>
<evidence type="ECO:0000313" key="3">
    <source>
        <dbReference type="EMBL" id="GIM72027.1"/>
    </source>
</evidence>
<name>A0A919VQC2_9ACTN</name>
<dbReference type="PRINTS" id="PR01438">
    <property type="entry name" value="UNVRSLSTRESS"/>
</dbReference>
<comment type="caution">
    <text evidence="3">The sequence shown here is derived from an EMBL/GenBank/DDBJ whole genome shotgun (WGS) entry which is preliminary data.</text>
</comment>
<evidence type="ECO:0000259" key="2">
    <source>
        <dbReference type="Pfam" id="PF00582"/>
    </source>
</evidence>
<protein>
    <submittedName>
        <fullName evidence="3">Universal stress protein</fullName>
    </submittedName>
</protein>
<dbReference type="AlphaFoldDB" id="A0A919VQC2"/>
<dbReference type="InterPro" id="IPR006016">
    <property type="entry name" value="UspA"/>
</dbReference>
<gene>
    <name evidence="3" type="ORF">Aau02nite_48910</name>
</gene>
<feature type="domain" description="UspA" evidence="2">
    <location>
        <begin position="168"/>
        <end position="310"/>
    </location>
</feature>
<reference evidence="3" key="1">
    <citation type="submission" date="2021-03" db="EMBL/GenBank/DDBJ databases">
        <title>Whole genome shotgun sequence of Actinoplanes auranticolor NBRC 12245.</title>
        <authorList>
            <person name="Komaki H."/>
            <person name="Tamura T."/>
        </authorList>
    </citation>
    <scope>NUCLEOTIDE SEQUENCE</scope>
    <source>
        <strain evidence="3">NBRC 12245</strain>
    </source>
</reference>
<dbReference type="InterPro" id="IPR006015">
    <property type="entry name" value="Universal_stress_UspA"/>
</dbReference>
<dbReference type="Gene3D" id="3.40.50.620">
    <property type="entry name" value="HUPs"/>
    <property type="match status" value="2"/>
</dbReference>
<dbReference type="RefSeq" id="WP_212990856.1">
    <property type="nucleotide sequence ID" value="NZ_BAABEA010000025.1"/>
</dbReference>
<accession>A0A919VQC2</accession>